<evidence type="ECO:0000313" key="3">
    <source>
        <dbReference type="Proteomes" id="UP000315115"/>
    </source>
</evidence>
<sequence length="168" mass="19712">MSATTSYEFDDKNQADFLENTEKINKALKIIENDKTLSATLAELERQSGLHRNTLRNRSLTVGDLQIETTVSDELKRIKIIKKNKKEQDKSDKKDHVTELENQLENAKNELVYWFTKFQTLSQEAGQLDIQLSRKADLVDWYKKELEKERLKARSLEDRINLLEELNK</sequence>
<proteinExistence type="predicted"/>
<reference evidence="3" key="1">
    <citation type="submission" date="2019-07" db="EMBL/GenBank/DDBJ databases">
        <title>Complete Genome Sequences of Vibrion rotiferianus strain AM7.</title>
        <authorList>
            <person name="Miyazaki K."/>
            <person name="Wiseschart A."/>
            <person name="Pootanakit K."/>
            <person name="Ishimori K."/>
            <person name="Kitahara K."/>
        </authorList>
    </citation>
    <scope>NUCLEOTIDE SEQUENCE [LARGE SCALE GENOMIC DNA]</scope>
    <source>
        <strain evidence="3">AM7</strain>
    </source>
</reference>
<keyword evidence="1" id="KW-0175">Coiled coil</keyword>
<protein>
    <submittedName>
        <fullName evidence="2">Uncharacterized protein</fullName>
    </submittedName>
</protein>
<accession>A0A510I2K1</accession>
<dbReference type="EMBL" id="AP019798">
    <property type="protein sequence ID" value="BBL87855.1"/>
    <property type="molecule type" value="Genomic_DNA"/>
</dbReference>
<gene>
    <name evidence="2" type="ORF">VroAM7_05080</name>
</gene>
<dbReference type="Proteomes" id="UP000315115">
    <property type="component" value="Chromosome 1"/>
</dbReference>
<organism evidence="2 3">
    <name type="scientific">Vibrio rotiferianus</name>
    <dbReference type="NCBI Taxonomy" id="190895"/>
    <lineage>
        <taxon>Bacteria</taxon>
        <taxon>Pseudomonadati</taxon>
        <taxon>Pseudomonadota</taxon>
        <taxon>Gammaproteobacteria</taxon>
        <taxon>Vibrionales</taxon>
        <taxon>Vibrionaceae</taxon>
        <taxon>Vibrio</taxon>
    </lineage>
</organism>
<dbReference type="AlphaFoldDB" id="A0A510I2K1"/>
<feature type="coiled-coil region" evidence="1">
    <location>
        <begin position="83"/>
        <end position="166"/>
    </location>
</feature>
<dbReference type="RefSeq" id="WP_045490823.1">
    <property type="nucleotide sequence ID" value="NZ_AP019798.1"/>
</dbReference>
<evidence type="ECO:0000313" key="2">
    <source>
        <dbReference type="EMBL" id="BBL87855.1"/>
    </source>
</evidence>
<name>A0A510I2K1_9VIBR</name>
<evidence type="ECO:0000256" key="1">
    <source>
        <dbReference type="SAM" id="Coils"/>
    </source>
</evidence>